<keyword evidence="10" id="KW-0472">Membrane</keyword>
<keyword evidence="8" id="KW-1133">Transmembrane helix</keyword>
<dbReference type="GO" id="GO:0006099">
    <property type="term" value="P:tricarboxylic acid cycle"/>
    <property type="evidence" value="ECO:0007669"/>
    <property type="project" value="InterPro"/>
</dbReference>
<keyword evidence="7" id="KW-0479">Metal-binding</keyword>
<evidence type="ECO:0000256" key="11">
    <source>
        <dbReference type="ARBA" id="ARBA00045023"/>
    </source>
</evidence>
<evidence type="ECO:0000256" key="1">
    <source>
        <dbReference type="ARBA" id="ARBA00004141"/>
    </source>
</evidence>
<dbReference type="PROSITE" id="PS01000">
    <property type="entry name" value="SDH_CYT_1"/>
    <property type="match status" value="1"/>
</dbReference>
<comment type="caution">
    <text evidence="13">The sequence shown here is derived from an EMBL/GenBank/DDBJ whole genome shotgun (WGS) entry which is preliminary data.</text>
</comment>
<evidence type="ECO:0000256" key="7">
    <source>
        <dbReference type="ARBA" id="ARBA00022723"/>
    </source>
</evidence>
<comment type="function">
    <text evidence="12">Membrane-anchoring subunit of succinate dehydrogenase (SDH) that is involved in complex II of the mitochondrial electron transport chain and is responsible for transferring electrons from succinate to ubiquinone (coenzyme Q). SDH also oxidizes malate to the non-canonical enol form of oxaloacetate, enol-oxaloacetate. Enol-oxaloacetate, which is a potent inhibitor of the succinate dehydrogenase activity, is further isomerized into keto-oxaloacetate.</text>
</comment>
<evidence type="ECO:0000256" key="4">
    <source>
        <dbReference type="ARBA" id="ARBA00014631"/>
    </source>
</evidence>
<dbReference type="CDD" id="cd03499">
    <property type="entry name" value="SQR_TypeC_SdhC"/>
    <property type="match status" value="1"/>
</dbReference>
<protein>
    <recommendedName>
        <fullName evidence="4">Succinate dehydrogenase cytochrome b560 subunit, mitochondrial</fullName>
    </recommendedName>
    <alternativeName>
        <fullName evidence="11">Malate dehydrogenase [quinone] cytochrome b560 subunit</fullName>
    </alternativeName>
</protein>
<dbReference type="AlphaFoldDB" id="A0A9Q0X9S4"/>
<dbReference type="Pfam" id="PF01127">
    <property type="entry name" value="Sdh_cyt"/>
    <property type="match status" value="1"/>
</dbReference>
<dbReference type="GO" id="GO:0006121">
    <property type="term" value="P:mitochondrial electron transport, succinate to ubiquinone"/>
    <property type="evidence" value="ECO:0007669"/>
    <property type="project" value="TreeGrafter"/>
</dbReference>
<evidence type="ECO:0000256" key="6">
    <source>
        <dbReference type="ARBA" id="ARBA00022692"/>
    </source>
</evidence>
<evidence type="ECO:0000256" key="9">
    <source>
        <dbReference type="ARBA" id="ARBA00023004"/>
    </source>
</evidence>
<evidence type="ECO:0000256" key="12">
    <source>
        <dbReference type="ARBA" id="ARBA00045847"/>
    </source>
</evidence>
<evidence type="ECO:0000313" key="13">
    <source>
        <dbReference type="EMBL" id="KAJ7307111.1"/>
    </source>
</evidence>
<evidence type="ECO:0000256" key="8">
    <source>
        <dbReference type="ARBA" id="ARBA00022989"/>
    </source>
</evidence>
<comment type="pathway">
    <text evidence="2">Carbohydrate metabolism; tricarboxylic acid cycle.</text>
</comment>
<evidence type="ECO:0000256" key="3">
    <source>
        <dbReference type="ARBA" id="ARBA00011758"/>
    </source>
</evidence>
<evidence type="ECO:0000256" key="10">
    <source>
        <dbReference type="ARBA" id="ARBA00023136"/>
    </source>
</evidence>
<accession>A0A9Q0X9S4</accession>
<dbReference type="InterPro" id="IPR034804">
    <property type="entry name" value="SQR/QFR_C/D"/>
</dbReference>
<dbReference type="InterPro" id="IPR000701">
    <property type="entry name" value="SuccDH_FuR_B_TM-su"/>
</dbReference>
<dbReference type="OrthoDB" id="588261at2759"/>
<dbReference type="PANTHER" id="PTHR10978">
    <property type="entry name" value="SUCCINATE DEHYDROGENASE CYTOCHROME B560 SUBUNIT"/>
    <property type="match status" value="1"/>
</dbReference>
<dbReference type="GO" id="GO:0046872">
    <property type="term" value="F:metal ion binding"/>
    <property type="evidence" value="ECO:0007669"/>
    <property type="project" value="UniProtKB-KW"/>
</dbReference>
<keyword evidence="5" id="KW-0349">Heme</keyword>
<dbReference type="GO" id="GO:0016020">
    <property type="term" value="C:membrane"/>
    <property type="evidence" value="ECO:0007669"/>
    <property type="project" value="UniProtKB-SubCell"/>
</dbReference>
<dbReference type="GO" id="GO:0005739">
    <property type="term" value="C:mitochondrion"/>
    <property type="evidence" value="ECO:0007669"/>
    <property type="project" value="GOC"/>
</dbReference>
<evidence type="ECO:0000313" key="14">
    <source>
        <dbReference type="Proteomes" id="UP001142489"/>
    </source>
</evidence>
<sequence length="98" mass="10745">MATTAKEEMARFWEKNTQSNRPLSPHISIYQWSLPMMMSITHRGTGVAMSLGEAWVVGVGVALEPKGHRLAPYRGGPGTLAKALRYPRCTSRVSSSLS</sequence>
<dbReference type="InterPro" id="IPR018495">
    <property type="entry name" value="Succ_DH_cyt_bsu_CS"/>
</dbReference>
<dbReference type="EMBL" id="JAPFRF010000019">
    <property type="protein sequence ID" value="KAJ7307111.1"/>
    <property type="molecule type" value="Genomic_DNA"/>
</dbReference>
<keyword evidence="9" id="KW-0408">Iron</keyword>
<keyword evidence="6" id="KW-0812">Transmembrane</keyword>
<proteinExistence type="predicted"/>
<evidence type="ECO:0000256" key="5">
    <source>
        <dbReference type="ARBA" id="ARBA00022617"/>
    </source>
</evidence>
<dbReference type="GO" id="GO:0009055">
    <property type="term" value="F:electron transfer activity"/>
    <property type="evidence" value="ECO:0007669"/>
    <property type="project" value="InterPro"/>
</dbReference>
<name>A0A9Q0X9S4_9SAUR</name>
<comment type="subunit">
    <text evidence="3">Component of complex II composed of four subunits: the flavoprotein (FP) SDHA, iron-sulfur protein (IP) SDHB, and a cytochrome b560 composed of SDHC and SDHD.</text>
</comment>
<dbReference type="PANTHER" id="PTHR10978:SF5">
    <property type="entry name" value="SUCCINATE DEHYDROGENASE CYTOCHROME B560 SUBUNIT, MITOCHONDRIAL"/>
    <property type="match status" value="1"/>
</dbReference>
<comment type="subcellular location">
    <subcellularLocation>
        <location evidence="1">Membrane</location>
        <topology evidence="1">Multi-pass membrane protein</topology>
    </subcellularLocation>
</comment>
<organism evidence="13 14">
    <name type="scientific">Phrynocephalus forsythii</name>
    <dbReference type="NCBI Taxonomy" id="171643"/>
    <lineage>
        <taxon>Eukaryota</taxon>
        <taxon>Metazoa</taxon>
        <taxon>Chordata</taxon>
        <taxon>Craniata</taxon>
        <taxon>Vertebrata</taxon>
        <taxon>Euteleostomi</taxon>
        <taxon>Lepidosauria</taxon>
        <taxon>Squamata</taxon>
        <taxon>Bifurcata</taxon>
        <taxon>Unidentata</taxon>
        <taxon>Episquamata</taxon>
        <taxon>Toxicofera</taxon>
        <taxon>Iguania</taxon>
        <taxon>Acrodonta</taxon>
        <taxon>Agamidae</taxon>
        <taxon>Agaminae</taxon>
        <taxon>Phrynocephalus</taxon>
    </lineage>
</organism>
<dbReference type="Gene3D" id="1.20.5.540">
    <property type="entry name" value="Single helix bin"/>
    <property type="match status" value="1"/>
</dbReference>
<gene>
    <name evidence="13" type="ORF">JRQ81_009092</name>
</gene>
<dbReference type="InterPro" id="IPR014314">
    <property type="entry name" value="Succ_DH_cytb556"/>
</dbReference>
<keyword evidence="14" id="KW-1185">Reference proteome</keyword>
<evidence type="ECO:0000256" key="2">
    <source>
        <dbReference type="ARBA" id="ARBA00005163"/>
    </source>
</evidence>
<dbReference type="Proteomes" id="UP001142489">
    <property type="component" value="Unassembled WGS sequence"/>
</dbReference>
<reference evidence="13" key="1">
    <citation type="journal article" date="2023" name="DNA Res.">
        <title>Chromosome-level genome assembly of Phrynocephalus forsythii using third-generation DNA sequencing and Hi-C analysis.</title>
        <authorList>
            <person name="Qi Y."/>
            <person name="Zhao W."/>
            <person name="Zhao Y."/>
            <person name="Niu C."/>
            <person name="Cao S."/>
            <person name="Zhang Y."/>
        </authorList>
    </citation>
    <scope>NUCLEOTIDE SEQUENCE</scope>
    <source>
        <tissue evidence="13">Muscle</tissue>
    </source>
</reference>
<dbReference type="SUPFAM" id="SSF81343">
    <property type="entry name" value="Fumarate reductase respiratory complex transmembrane subunits"/>
    <property type="match status" value="1"/>
</dbReference>